<dbReference type="OrthoDB" id="9802027at2"/>
<keyword evidence="4 6" id="KW-0408">Iron</keyword>
<evidence type="ECO:0000313" key="10">
    <source>
        <dbReference type="EMBL" id="OAT85492.1"/>
    </source>
</evidence>
<sequence>MKKLEHTKAILEKSVAGERLSLEEGVKLLAGADLLHLGRAAGLICRRLHPEGRVTFIIDRNINYTNVCQCGCRFCAFYRRPGDPDAYVLEQEELFRKIEETVAAGGTELLIQGGLHPGLGLDYCLDMLRSIKERFNLHIHSFSPPEIVHFTRLSGLTVRAVLTRLRDAGLDSLPGGGAEILVNRVRRLISPHKITWQEWMEVMRQAHQLGMKTTATMMFGHLETQAERVLHMVRVRELQDETGGFTAFIPWSFQPKNTALGGRTAGALDYLRTLAVSRLMLDNVPNIQASWVTQGAKVAQITLSFGANDFGSTMLEENVVRAAGVTYRVPLAEIIRCIKNAGFIPAQRTTGYEIIREFTGGDAA</sequence>
<feature type="binding site" evidence="8">
    <location>
        <position position="312"/>
    </location>
    <ligand>
        <name>(3R)-3-methyl-D-ornithine</name>
        <dbReference type="ChEBI" id="CHEBI:64642"/>
    </ligand>
</feature>
<feature type="domain" description="Radical SAM core" evidence="9">
    <location>
        <begin position="54"/>
        <end position="282"/>
    </location>
</feature>
<comment type="caution">
    <text evidence="10">The sequence shown here is derived from an EMBL/GenBank/DDBJ whole genome shotgun (WGS) entry which is preliminary data.</text>
</comment>
<dbReference type="CDD" id="cd01335">
    <property type="entry name" value="Radical_SAM"/>
    <property type="match status" value="1"/>
</dbReference>
<dbReference type="GO" id="GO:0009234">
    <property type="term" value="P:menaquinone biosynthetic process"/>
    <property type="evidence" value="ECO:0007669"/>
    <property type="project" value="UniProtKB-UniRule"/>
</dbReference>
<dbReference type="GO" id="GO:0046992">
    <property type="term" value="F:oxidoreductase activity, acting on X-H and Y-H to form an X-Y bond"/>
    <property type="evidence" value="ECO:0007669"/>
    <property type="project" value="UniProtKB-UniRule"/>
</dbReference>
<protein>
    <recommendedName>
        <fullName evidence="6">Cyclic dehypoxanthine futalosine synthase</fullName>
        <shortName evidence="6">Cyclic DHFL synthase</shortName>
        <ecNumber evidence="6">1.21.98.1</ecNumber>
    </recommendedName>
    <alternativeName>
        <fullName evidence="6">Dehypoxanthine futalosine cyclase</fullName>
        <shortName evidence="6">DHFL cyclase</shortName>
    </alternativeName>
    <alternativeName>
        <fullName evidence="6">Menaquinone biosynthetic enzyme MqnC</fullName>
    </alternativeName>
</protein>
<dbReference type="InterPro" id="IPR045567">
    <property type="entry name" value="CofH/MnqC-like_C"/>
</dbReference>
<dbReference type="InterPro" id="IPR013785">
    <property type="entry name" value="Aldolase_TIM"/>
</dbReference>
<dbReference type="GO" id="GO:0005506">
    <property type="term" value="F:iron ion binding"/>
    <property type="evidence" value="ECO:0007669"/>
    <property type="project" value="UniProtKB-UniRule"/>
</dbReference>
<evidence type="ECO:0000259" key="9">
    <source>
        <dbReference type="PROSITE" id="PS51918"/>
    </source>
</evidence>
<comment type="catalytic activity">
    <reaction evidence="6">
        <text>dehypoxanthine futalosine + S-adenosyl-L-methionine = cyclic dehypoxanthinylfutalosinate + 5'-deoxyadenosine + L-methionine + H(+)</text>
        <dbReference type="Rhea" id="RHEA:33083"/>
        <dbReference type="ChEBI" id="CHEBI:15378"/>
        <dbReference type="ChEBI" id="CHEBI:17319"/>
        <dbReference type="ChEBI" id="CHEBI:57844"/>
        <dbReference type="ChEBI" id="CHEBI:58864"/>
        <dbReference type="ChEBI" id="CHEBI:59789"/>
        <dbReference type="ChEBI" id="CHEBI:64270"/>
        <dbReference type="EC" id="1.21.98.1"/>
    </reaction>
</comment>
<name>A0A1B7LH27_9FIRM</name>
<dbReference type="Gene3D" id="3.20.20.70">
    <property type="entry name" value="Aldolase class I"/>
    <property type="match status" value="1"/>
</dbReference>
<comment type="similarity">
    <text evidence="6">Belongs to the radical SAM superfamily. MqnC family.</text>
</comment>
<evidence type="ECO:0000256" key="2">
    <source>
        <dbReference type="ARBA" id="ARBA00022691"/>
    </source>
</evidence>
<feature type="binding site" evidence="6 7">
    <location>
        <position position="72"/>
    </location>
    <ligand>
        <name>[4Fe-4S] cluster</name>
        <dbReference type="ChEBI" id="CHEBI:49883"/>
        <note>4Fe-4S-S-AdoMet</note>
    </ligand>
</feature>
<evidence type="ECO:0000256" key="5">
    <source>
        <dbReference type="ARBA" id="ARBA00023014"/>
    </source>
</evidence>
<dbReference type="SFLD" id="SFLDF00343">
    <property type="entry name" value="aminofutalosine_synthase_(mqnE"/>
    <property type="match status" value="1"/>
</dbReference>
<keyword evidence="6" id="KW-0474">Menaquinone biosynthesis</keyword>
<evidence type="ECO:0000256" key="8">
    <source>
        <dbReference type="PIRSR" id="PIRSR004762-2"/>
    </source>
</evidence>
<dbReference type="HAMAP" id="MF_00992">
    <property type="entry name" value="MqnC"/>
    <property type="match status" value="1"/>
</dbReference>
<dbReference type="InterPro" id="IPR020050">
    <property type="entry name" value="FO_synthase_su2"/>
</dbReference>
<dbReference type="PIRSF" id="PIRSF004762">
    <property type="entry name" value="CHP00423"/>
    <property type="match status" value="1"/>
</dbReference>
<evidence type="ECO:0000256" key="4">
    <source>
        <dbReference type="ARBA" id="ARBA00023004"/>
    </source>
</evidence>
<dbReference type="InterPro" id="IPR034405">
    <property type="entry name" value="F420"/>
</dbReference>
<dbReference type="SFLD" id="SFLDG01064">
    <property type="entry name" value="F420__menaquinone_cofactor_bio"/>
    <property type="match status" value="1"/>
</dbReference>
<dbReference type="InterPro" id="IPR022431">
    <property type="entry name" value="Cyclic_DHFL_synthase_mqnC"/>
</dbReference>
<keyword evidence="3 6" id="KW-0479">Metal-binding</keyword>
<comment type="function">
    <text evidence="6">Radical SAM enzyme that catalyzes the cyclization of dehypoxanthine futalosine (DHFL) into cyclic dehypoxanthine futalosine (CDHFL), a step in the biosynthesis of menaquinone (MK, vitamin K2).</text>
</comment>
<gene>
    <name evidence="6" type="primary">mqnC</name>
    <name evidence="10" type="ORF">A6M21_06140</name>
</gene>
<dbReference type="SFLD" id="SFLDG01389">
    <property type="entry name" value="menaquinone_synthsis_involved"/>
    <property type="match status" value="1"/>
</dbReference>
<proteinExistence type="inferred from homology"/>
<dbReference type="SFLD" id="SFLDF00342">
    <property type="entry name" value="cyclic_dehypoxanthine_futalosi"/>
    <property type="match status" value="1"/>
</dbReference>
<feature type="binding site" evidence="6 7">
    <location>
        <position position="75"/>
    </location>
    <ligand>
        <name>[4Fe-4S] cluster</name>
        <dbReference type="ChEBI" id="CHEBI:49883"/>
        <note>4Fe-4S-S-AdoMet</note>
    </ligand>
</feature>
<dbReference type="Pfam" id="PF19288">
    <property type="entry name" value="CofH_C"/>
    <property type="match status" value="1"/>
</dbReference>
<organism evidence="10 11">
    <name type="scientific">Desulfotomaculum copahuensis</name>
    <dbReference type="NCBI Taxonomy" id="1838280"/>
    <lineage>
        <taxon>Bacteria</taxon>
        <taxon>Bacillati</taxon>
        <taxon>Bacillota</taxon>
        <taxon>Clostridia</taxon>
        <taxon>Eubacteriales</taxon>
        <taxon>Desulfotomaculaceae</taxon>
        <taxon>Desulfotomaculum</taxon>
    </lineage>
</organism>
<feature type="binding site" evidence="8">
    <location>
        <position position="143"/>
    </location>
    <ligand>
        <name>(3R)-3-methyl-D-ornithine</name>
        <dbReference type="ChEBI" id="CHEBI:64642"/>
    </ligand>
</feature>
<keyword evidence="1 6" id="KW-0004">4Fe-4S</keyword>
<dbReference type="GO" id="GO:0016765">
    <property type="term" value="F:transferase activity, transferring alkyl or aryl (other than methyl) groups"/>
    <property type="evidence" value="ECO:0007669"/>
    <property type="project" value="InterPro"/>
</dbReference>
<keyword evidence="2 6" id="KW-0949">S-adenosyl-L-methionine</keyword>
<dbReference type="RefSeq" id="WP_066666839.1">
    <property type="nucleotide sequence ID" value="NZ_LYVF01000062.1"/>
</dbReference>
<dbReference type="PANTHER" id="PTHR43076:SF1">
    <property type="entry name" value="LIPOYL SYNTHASE 2"/>
    <property type="match status" value="1"/>
</dbReference>
<dbReference type="SUPFAM" id="SSF102114">
    <property type="entry name" value="Radical SAM enzymes"/>
    <property type="match status" value="1"/>
</dbReference>
<comment type="cofactor">
    <cofactor evidence="6 7">
        <name>[4Fe-4S] cluster</name>
        <dbReference type="ChEBI" id="CHEBI:49883"/>
    </cofactor>
    <text evidence="6 7">Binds 1 [4Fe-4S] cluster. The cluster is coordinated with 3 cysteines and an exchangeable S-adenosyl-L-methionine.</text>
</comment>
<dbReference type="AlphaFoldDB" id="A0A1B7LH27"/>
<dbReference type="GO" id="GO:0051539">
    <property type="term" value="F:4 iron, 4 sulfur cluster binding"/>
    <property type="evidence" value="ECO:0007669"/>
    <property type="project" value="UniProtKB-KW"/>
</dbReference>
<evidence type="ECO:0000256" key="3">
    <source>
        <dbReference type="ARBA" id="ARBA00022723"/>
    </source>
</evidence>
<reference evidence="10 11" key="1">
    <citation type="submission" date="2016-04" db="EMBL/GenBank/DDBJ databases">
        <authorList>
            <person name="Evans L.H."/>
            <person name="Alamgir A."/>
            <person name="Owens N."/>
            <person name="Weber N.D."/>
            <person name="Virtaneva K."/>
            <person name="Barbian K."/>
            <person name="Babar A."/>
            <person name="Rosenke K."/>
        </authorList>
    </citation>
    <scope>NUCLEOTIDE SEQUENCE [LARGE SCALE GENOMIC DNA]</scope>
    <source>
        <strain evidence="10 11">LMa1</strain>
    </source>
</reference>
<dbReference type="SFLD" id="SFLDG01388">
    <property type="entry name" value="7_8-didemethyl-8-hydroxy-5-dea"/>
    <property type="match status" value="1"/>
</dbReference>
<dbReference type="EMBL" id="LYVF01000062">
    <property type="protein sequence ID" value="OAT85492.1"/>
    <property type="molecule type" value="Genomic_DNA"/>
</dbReference>
<dbReference type="PANTHER" id="PTHR43076">
    <property type="entry name" value="FO SYNTHASE (COFH)"/>
    <property type="match status" value="1"/>
</dbReference>
<accession>A0A1B7LH27</accession>
<feature type="binding site" evidence="8">
    <location>
        <position position="290"/>
    </location>
    <ligand>
        <name>(3R)-3-methyl-D-ornithine</name>
        <dbReference type="ChEBI" id="CHEBI:64642"/>
    </ligand>
</feature>
<dbReference type="PROSITE" id="PS51918">
    <property type="entry name" value="RADICAL_SAM"/>
    <property type="match status" value="1"/>
</dbReference>
<keyword evidence="5 6" id="KW-0411">Iron-sulfur</keyword>
<dbReference type="UniPathway" id="UPA00079"/>
<dbReference type="NCBIfam" id="TIGR03699">
    <property type="entry name" value="menaquin_MqnC"/>
    <property type="match status" value="1"/>
</dbReference>
<evidence type="ECO:0000313" key="11">
    <source>
        <dbReference type="Proteomes" id="UP000078532"/>
    </source>
</evidence>
<dbReference type="InterPro" id="IPR058240">
    <property type="entry name" value="rSAM_sf"/>
</dbReference>
<feature type="binding site" evidence="6 7">
    <location>
        <position position="68"/>
    </location>
    <ligand>
        <name>[4Fe-4S] cluster</name>
        <dbReference type="ChEBI" id="CHEBI:49883"/>
        <note>4Fe-4S-S-AdoMet</note>
    </ligand>
</feature>
<keyword evidence="6" id="KW-0560">Oxidoreductase</keyword>
<evidence type="ECO:0000256" key="7">
    <source>
        <dbReference type="PIRSR" id="PIRSR004762-1"/>
    </source>
</evidence>
<dbReference type="GO" id="GO:0044689">
    <property type="term" value="F:7,8-didemethyl-8-hydroxy-5-deazariboflavin synthase activity"/>
    <property type="evidence" value="ECO:0007669"/>
    <property type="project" value="TreeGrafter"/>
</dbReference>
<dbReference type="Pfam" id="PF04055">
    <property type="entry name" value="Radical_SAM"/>
    <property type="match status" value="1"/>
</dbReference>
<feature type="binding site" evidence="8">
    <location>
        <position position="74"/>
    </location>
    <ligand>
        <name>S-adenosyl-L-methionine</name>
        <dbReference type="ChEBI" id="CHEBI:59789"/>
    </ligand>
</feature>
<keyword evidence="11" id="KW-1185">Reference proteome</keyword>
<dbReference type="Proteomes" id="UP000078532">
    <property type="component" value="Unassembled WGS sequence"/>
</dbReference>
<comment type="pathway">
    <text evidence="6">Quinol/quinone metabolism; menaquinone biosynthesis.</text>
</comment>
<dbReference type="InterPro" id="IPR007197">
    <property type="entry name" value="rSAM"/>
</dbReference>
<evidence type="ECO:0000256" key="1">
    <source>
        <dbReference type="ARBA" id="ARBA00022485"/>
    </source>
</evidence>
<dbReference type="NCBIfam" id="TIGR00423">
    <property type="entry name" value="CofH family radical SAM protein"/>
    <property type="match status" value="1"/>
</dbReference>
<dbReference type="SFLD" id="SFLDS00029">
    <property type="entry name" value="Radical_SAM"/>
    <property type="match status" value="1"/>
</dbReference>
<evidence type="ECO:0000256" key="6">
    <source>
        <dbReference type="HAMAP-Rule" id="MF_00992"/>
    </source>
</evidence>
<feature type="binding site" evidence="8">
    <location>
        <position position="179"/>
    </location>
    <ligand>
        <name>S-adenosyl-L-methionine</name>
        <dbReference type="ChEBI" id="CHEBI:59789"/>
    </ligand>
</feature>
<dbReference type="STRING" id="1838280.A6M21_06140"/>
<dbReference type="EC" id="1.21.98.1" evidence="6"/>